<keyword evidence="3" id="KW-0328">Glycosyltransferase</keyword>
<evidence type="ECO:0000313" key="3">
    <source>
        <dbReference type="EMBL" id="MFC5499813.1"/>
    </source>
</evidence>
<dbReference type="PANTHER" id="PTHR43630">
    <property type="entry name" value="POLY-BETA-1,6-N-ACETYL-D-GLUCOSAMINE SYNTHASE"/>
    <property type="match status" value="1"/>
</dbReference>
<accession>A0ABW0NJR4</accession>
<dbReference type="Proteomes" id="UP001596037">
    <property type="component" value="Unassembled WGS sequence"/>
</dbReference>
<dbReference type="SUPFAM" id="SSF53448">
    <property type="entry name" value="Nucleotide-diphospho-sugar transferases"/>
    <property type="match status" value="1"/>
</dbReference>
<dbReference type="Gene3D" id="3.90.550.10">
    <property type="entry name" value="Spore Coat Polysaccharide Biosynthesis Protein SpsA, Chain A"/>
    <property type="match status" value="1"/>
</dbReference>
<dbReference type="CDD" id="cd02511">
    <property type="entry name" value="Beta4Glucosyltransferase"/>
    <property type="match status" value="1"/>
</dbReference>
<dbReference type="GO" id="GO:0016757">
    <property type="term" value="F:glycosyltransferase activity"/>
    <property type="evidence" value="ECO:0007669"/>
    <property type="project" value="UniProtKB-KW"/>
</dbReference>
<dbReference type="RefSeq" id="WP_376852062.1">
    <property type="nucleotide sequence ID" value="NZ_JBHSMF010000010.1"/>
</dbReference>
<dbReference type="InterPro" id="IPR001173">
    <property type="entry name" value="Glyco_trans_2-like"/>
</dbReference>
<dbReference type="InterPro" id="IPR029044">
    <property type="entry name" value="Nucleotide-diphossugar_trans"/>
</dbReference>
<dbReference type="EC" id="2.4.-.-" evidence="3"/>
<evidence type="ECO:0000259" key="2">
    <source>
        <dbReference type="Pfam" id="PF00535"/>
    </source>
</evidence>
<reference evidence="4" key="1">
    <citation type="journal article" date="2019" name="Int. J. Syst. Evol. Microbiol.">
        <title>The Global Catalogue of Microorganisms (GCM) 10K type strain sequencing project: providing services to taxonomists for standard genome sequencing and annotation.</title>
        <authorList>
            <consortium name="The Broad Institute Genomics Platform"/>
            <consortium name="The Broad Institute Genome Sequencing Center for Infectious Disease"/>
            <person name="Wu L."/>
            <person name="Ma J."/>
        </authorList>
    </citation>
    <scope>NUCLEOTIDE SEQUENCE [LARGE SCALE GENOMIC DNA]</scope>
    <source>
        <strain evidence="4">CCUG 57401</strain>
    </source>
</reference>
<dbReference type="Pfam" id="PF00535">
    <property type="entry name" value="Glycos_transf_2"/>
    <property type="match status" value="1"/>
</dbReference>
<evidence type="ECO:0000256" key="1">
    <source>
        <dbReference type="ARBA" id="ARBA00038494"/>
    </source>
</evidence>
<dbReference type="EMBL" id="JBHSMF010000010">
    <property type="protein sequence ID" value="MFC5499813.1"/>
    <property type="molecule type" value="Genomic_DNA"/>
</dbReference>
<keyword evidence="4" id="KW-1185">Reference proteome</keyword>
<comment type="similarity">
    <text evidence="1">Belongs to the glycosyltransferase 2 family. WaaE/KdtX subfamily.</text>
</comment>
<dbReference type="PANTHER" id="PTHR43630:SF2">
    <property type="entry name" value="GLYCOSYLTRANSFERASE"/>
    <property type="match status" value="1"/>
</dbReference>
<gene>
    <name evidence="3" type="ORF">ACFPOE_19885</name>
</gene>
<sequence length="261" mass="28817">MSLSVIVITRNEATNLQACLQSVAFADEVVVVDNASTDGTADIARACGARVLETADWPGFGPQKNRALALATCDWVLSLDADERVTPELGAQIRAAMAATDVSAYDIPRLTRFCGQWIRHCGWTPDRVLRLFRRGQARFTDDLVHERVVTELPARKGRLTSPLLHDSYPTPAHYWRKLEAYSQAWARQHHARGRRTSMARAGAAGVAAFVRSYLLRLGFLDGAMGFAVCTMQAQAAFGKYFALYCLNRQDEPDARPGHPPA</sequence>
<name>A0ABW0NJR4_9BURK</name>
<proteinExistence type="inferred from homology"/>
<comment type="caution">
    <text evidence="3">The sequence shown here is derived from an EMBL/GenBank/DDBJ whole genome shotgun (WGS) entry which is preliminary data.</text>
</comment>
<evidence type="ECO:0000313" key="4">
    <source>
        <dbReference type="Proteomes" id="UP001596037"/>
    </source>
</evidence>
<feature type="domain" description="Glycosyltransferase 2-like" evidence="2">
    <location>
        <begin position="4"/>
        <end position="135"/>
    </location>
</feature>
<organism evidence="3 4">
    <name type="scientific">Caenimonas terrae</name>
    <dbReference type="NCBI Taxonomy" id="696074"/>
    <lineage>
        <taxon>Bacteria</taxon>
        <taxon>Pseudomonadati</taxon>
        <taxon>Pseudomonadota</taxon>
        <taxon>Betaproteobacteria</taxon>
        <taxon>Burkholderiales</taxon>
        <taxon>Comamonadaceae</taxon>
        <taxon>Caenimonas</taxon>
    </lineage>
</organism>
<keyword evidence="3" id="KW-0808">Transferase</keyword>
<protein>
    <submittedName>
        <fullName evidence="3">Glycosyltransferase family 2 protein</fullName>
        <ecNumber evidence="3">2.4.-.-</ecNumber>
    </submittedName>
</protein>